<dbReference type="InterPro" id="IPR044066">
    <property type="entry name" value="TRIAD_supradom"/>
</dbReference>
<dbReference type="InterPro" id="IPR013083">
    <property type="entry name" value="Znf_RING/FYVE/PHD"/>
</dbReference>
<evidence type="ECO:0000256" key="4">
    <source>
        <dbReference type="ARBA" id="ARBA00022723"/>
    </source>
</evidence>
<dbReference type="GO" id="GO:0061630">
    <property type="term" value="F:ubiquitin protein ligase activity"/>
    <property type="evidence" value="ECO:0007669"/>
    <property type="project" value="UniProtKB-EC"/>
</dbReference>
<evidence type="ECO:0000256" key="8">
    <source>
        <dbReference type="ARBA" id="ARBA00022833"/>
    </source>
</evidence>
<evidence type="ECO:0000313" key="10">
    <source>
        <dbReference type="EMBL" id="KAF2650995.1"/>
    </source>
</evidence>
<dbReference type="AlphaFoldDB" id="A0A6A6STA0"/>
<keyword evidence="6" id="KW-0863">Zinc-finger</keyword>
<keyword evidence="4" id="KW-0479">Metal-binding</keyword>
<dbReference type="Pfam" id="PF01485">
    <property type="entry name" value="IBR"/>
    <property type="match status" value="2"/>
</dbReference>
<dbReference type="GO" id="GO:0016567">
    <property type="term" value="P:protein ubiquitination"/>
    <property type="evidence" value="ECO:0007669"/>
    <property type="project" value="InterPro"/>
</dbReference>
<accession>A0A6A6STA0</accession>
<evidence type="ECO:0000256" key="1">
    <source>
        <dbReference type="ARBA" id="ARBA00001798"/>
    </source>
</evidence>
<keyword evidence="7" id="KW-0833">Ubl conjugation pathway</keyword>
<dbReference type="GO" id="GO:0008270">
    <property type="term" value="F:zinc ion binding"/>
    <property type="evidence" value="ECO:0007669"/>
    <property type="project" value="UniProtKB-KW"/>
</dbReference>
<dbReference type="Gene3D" id="3.30.40.10">
    <property type="entry name" value="Zinc/RING finger domain, C3HC4 (zinc finger)"/>
    <property type="match status" value="1"/>
</dbReference>
<keyword evidence="11" id="KW-1185">Reference proteome</keyword>
<evidence type="ECO:0000259" key="9">
    <source>
        <dbReference type="PROSITE" id="PS51873"/>
    </source>
</evidence>
<dbReference type="InterPro" id="IPR031127">
    <property type="entry name" value="E3_UB_ligase_RBR"/>
</dbReference>
<keyword evidence="8" id="KW-0862">Zinc</keyword>
<proteinExistence type="predicted"/>
<evidence type="ECO:0000256" key="6">
    <source>
        <dbReference type="ARBA" id="ARBA00022771"/>
    </source>
</evidence>
<evidence type="ECO:0000313" key="11">
    <source>
        <dbReference type="Proteomes" id="UP000799324"/>
    </source>
</evidence>
<dbReference type="Gene3D" id="1.20.120.1750">
    <property type="match status" value="1"/>
</dbReference>
<evidence type="ECO:0000256" key="2">
    <source>
        <dbReference type="ARBA" id="ARBA00012251"/>
    </source>
</evidence>
<protein>
    <recommendedName>
        <fullName evidence="2">RBR-type E3 ubiquitin transferase</fullName>
        <ecNumber evidence="2">2.3.2.31</ecNumber>
    </recommendedName>
</protein>
<comment type="catalytic activity">
    <reaction evidence="1">
        <text>[E2 ubiquitin-conjugating enzyme]-S-ubiquitinyl-L-cysteine + [acceptor protein]-L-lysine = [E2 ubiquitin-conjugating enzyme]-L-cysteine + [acceptor protein]-N(6)-ubiquitinyl-L-lysine.</text>
        <dbReference type="EC" id="2.3.2.31"/>
    </reaction>
</comment>
<dbReference type="InterPro" id="IPR002867">
    <property type="entry name" value="IBR_dom"/>
</dbReference>
<organism evidence="10 11">
    <name type="scientific">Lophiostoma macrostomum CBS 122681</name>
    <dbReference type="NCBI Taxonomy" id="1314788"/>
    <lineage>
        <taxon>Eukaryota</taxon>
        <taxon>Fungi</taxon>
        <taxon>Dikarya</taxon>
        <taxon>Ascomycota</taxon>
        <taxon>Pezizomycotina</taxon>
        <taxon>Dothideomycetes</taxon>
        <taxon>Pleosporomycetidae</taxon>
        <taxon>Pleosporales</taxon>
        <taxon>Lophiostomataceae</taxon>
        <taxon>Lophiostoma</taxon>
    </lineage>
</organism>
<sequence>GTIEDSDAEGSAGPSTSYAQRQSLAFDRLSQQFECAVCLEMFYATSIVVLPCRDRYCVGCLKQLFLRATRDEGAFPPRCCSQAIPIDSIKIELSEAELKAFHKAKVGYTSQDRTYCSEPRCGSFIPSSSIHAAKATCPDCRNQTYTMCKTKFHENGDCPADKDLHNTLELADEKGWQRCRSCRQMVELVTGCYHMRCKCGYEFCYECGKQWKTCPCQTADEGRMYARGRAASQPIDRDHGALY</sequence>
<keyword evidence="5" id="KW-0677">Repeat</keyword>
<evidence type="ECO:0000256" key="5">
    <source>
        <dbReference type="ARBA" id="ARBA00022737"/>
    </source>
</evidence>
<evidence type="ECO:0000256" key="7">
    <source>
        <dbReference type="ARBA" id="ARBA00022786"/>
    </source>
</evidence>
<dbReference type="PROSITE" id="PS51873">
    <property type="entry name" value="TRIAD"/>
    <property type="match status" value="1"/>
</dbReference>
<reference evidence="10" key="1">
    <citation type="journal article" date="2020" name="Stud. Mycol.">
        <title>101 Dothideomycetes genomes: a test case for predicting lifestyles and emergence of pathogens.</title>
        <authorList>
            <person name="Haridas S."/>
            <person name="Albert R."/>
            <person name="Binder M."/>
            <person name="Bloem J."/>
            <person name="Labutti K."/>
            <person name="Salamov A."/>
            <person name="Andreopoulos B."/>
            <person name="Baker S."/>
            <person name="Barry K."/>
            <person name="Bills G."/>
            <person name="Bluhm B."/>
            <person name="Cannon C."/>
            <person name="Castanera R."/>
            <person name="Culley D."/>
            <person name="Daum C."/>
            <person name="Ezra D."/>
            <person name="Gonzalez J."/>
            <person name="Henrissat B."/>
            <person name="Kuo A."/>
            <person name="Liang C."/>
            <person name="Lipzen A."/>
            <person name="Lutzoni F."/>
            <person name="Magnuson J."/>
            <person name="Mondo S."/>
            <person name="Nolan M."/>
            <person name="Ohm R."/>
            <person name="Pangilinan J."/>
            <person name="Park H.-J."/>
            <person name="Ramirez L."/>
            <person name="Alfaro M."/>
            <person name="Sun H."/>
            <person name="Tritt A."/>
            <person name="Yoshinaga Y."/>
            <person name="Zwiers L.-H."/>
            <person name="Turgeon B."/>
            <person name="Goodwin S."/>
            <person name="Spatafora J."/>
            <person name="Crous P."/>
            <person name="Grigoriev I."/>
        </authorList>
    </citation>
    <scope>NUCLEOTIDE SEQUENCE</scope>
    <source>
        <strain evidence="10">CBS 122681</strain>
    </source>
</reference>
<keyword evidence="3" id="KW-0808">Transferase</keyword>
<dbReference type="SUPFAM" id="SSF57850">
    <property type="entry name" value="RING/U-box"/>
    <property type="match status" value="2"/>
</dbReference>
<gene>
    <name evidence="10" type="ORF">K491DRAFT_607770</name>
</gene>
<dbReference type="OrthoDB" id="10009520at2759"/>
<dbReference type="PANTHER" id="PTHR11685">
    <property type="entry name" value="RBR FAMILY RING FINGER AND IBR DOMAIN-CONTAINING"/>
    <property type="match status" value="1"/>
</dbReference>
<feature type="non-terminal residue" evidence="10">
    <location>
        <position position="1"/>
    </location>
</feature>
<dbReference type="CDD" id="cd22584">
    <property type="entry name" value="Rcat_RBR_unk"/>
    <property type="match status" value="1"/>
</dbReference>
<dbReference type="Proteomes" id="UP000799324">
    <property type="component" value="Unassembled WGS sequence"/>
</dbReference>
<name>A0A6A6STA0_9PLEO</name>
<dbReference type="EC" id="2.3.2.31" evidence="2"/>
<feature type="domain" description="RING-type" evidence="9">
    <location>
        <begin position="31"/>
        <end position="226"/>
    </location>
</feature>
<evidence type="ECO:0000256" key="3">
    <source>
        <dbReference type="ARBA" id="ARBA00022679"/>
    </source>
</evidence>
<dbReference type="EMBL" id="MU004438">
    <property type="protein sequence ID" value="KAF2650995.1"/>
    <property type="molecule type" value="Genomic_DNA"/>
</dbReference>